<keyword evidence="6 10" id="KW-0443">Lipid metabolism</keyword>
<dbReference type="EMBL" id="VULX01000009">
    <property type="protein sequence ID" value="MSR91342.1"/>
    <property type="molecule type" value="Genomic_DNA"/>
</dbReference>
<dbReference type="PANTHER" id="PTHR30309:SF0">
    <property type="entry name" value="GLYCEROL-3-PHOSPHATE ACYLTRANSFERASE-RELATED"/>
    <property type="match status" value="1"/>
</dbReference>
<evidence type="ECO:0000256" key="8">
    <source>
        <dbReference type="ARBA" id="ARBA00023209"/>
    </source>
</evidence>
<comment type="subunit">
    <text evidence="10">Probably interacts with PlsX.</text>
</comment>
<organism evidence="11 12">
    <name type="scientific">Inconstantimicrobium porci</name>
    <dbReference type="NCBI Taxonomy" id="2652291"/>
    <lineage>
        <taxon>Bacteria</taxon>
        <taxon>Bacillati</taxon>
        <taxon>Bacillota</taxon>
        <taxon>Clostridia</taxon>
        <taxon>Eubacteriales</taxon>
        <taxon>Clostridiaceae</taxon>
        <taxon>Inconstantimicrobium</taxon>
    </lineage>
</organism>
<reference evidence="11 12" key="1">
    <citation type="submission" date="2019-08" db="EMBL/GenBank/DDBJ databases">
        <title>In-depth cultivation of the pig gut microbiome towards novel bacterial diversity and tailored functional studies.</title>
        <authorList>
            <person name="Wylensek D."/>
            <person name="Hitch T.C.A."/>
            <person name="Clavel T."/>
        </authorList>
    </citation>
    <scope>NUCLEOTIDE SEQUENCE [LARGE SCALE GENOMIC DNA]</scope>
    <source>
        <strain evidence="11 12">WCA-383-APC-5B</strain>
    </source>
</reference>
<comment type="caution">
    <text evidence="11">The sequence shown here is derived from an EMBL/GenBank/DDBJ whole genome shotgun (WGS) entry which is preliminary data.</text>
</comment>
<keyword evidence="8 10" id="KW-0594">Phospholipid biosynthesis</keyword>
<dbReference type="Proteomes" id="UP000460287">
    <property type="component" value="Unassembled WGS sequence"/>
</dbReference>
<keyword evidence="9 10" id="KW-1208">Phospholipid metabolism</keyword>
<feature type="transmembrane region" description="Helical" evidence="10">
    <location>
        <begin position="145"/>
        <end position="162"/>
    </location>
</feature>
<keyword evidence="5 10" id="KW-1133">Transmembrane helix</keyword>
<dbReference type="GO" id="GO:0008654">
    <property type="term" value="P:phospholipid biosynthetic process"/>
    <property type="evidence" value="ECO:0007669"/>
    <property type="project" value="UniProtKB-UniRule"/>
</dbReference>
<dbReference type="NCBIfam" id="TIGR00023">
    <property type="entry name" value="glycerol-3-phosphate 1-O-acyltransferase PlsY"/>
    <property type="match status" value="1"/>
</dbReference>
<keyword evidence="3 10" id="KW-0808">Transferase</keyword>
<evidence type="ECO:0000256" key="7">
    <source>
        <dbReference type="ARBA" id="ARBA00023136"/>
    </source>
</evidence>
<keyword evidence="12" id="KW-1185">Reference proteome</keyword>
<keyword evidence="11" id="KW-0012">Acyltransferase</keyword>
<evidence type="ECO:0000313" key="11">
    <source>
        <dbReference type="EMBL" id="MSR91342.1"/>
    </source>
</evidence>
<feature type="transmembrane region" description="Helical" evidence="10">
    <location>
        <begin position="6"/>
        <end position="23"/>
    </location>
</feature>
<feature type="transmembrane region" description="Helical" evidence="10">
    <location>
        <begin position="168"/>
        <end position="184"/>
    </location>
</feature>
<feature type="transmembrane region" description="Helical" evidence="10">
    <location>
        <begin position="117"/>
        <end position="138"/>
    </location>
</feature>
<proteinExistence type="inferred from homology"/>
<name>A0A7X2MYA8_9CLOT</name>
<dbReference type="AlphaFoldDB" id="A0A7X2MYA8"/>
<evidence type="ECO:0000256" key="6">
    <source>
        <dbReference type="ARBA" id="ARBA00023098"/>
    </source>
</evidence>
<comment type="similarity">
    <text evidence="10">Belongs to the PlsY family.</text>
</comment>
<dbReference type="UniPathway" id="UPA00085"/>
<dbReference type="HAMAP" id="MF_01043">
    <property type="entry name" value="PlsY"/>
    <property type="match status" value="1"/>
</dbReference>
<evidence type="ECO:0000256" key="5">
    <source>
        <dbReference type="ARBA" id="ARBA00022989"/>
    </source>
</evidence>
<keyword evidence="1 10" id="KW-1003">Cell membrane</keyword>
<dbReference type="RefSeq" id="WP_154531229.1">
    <property type="nucleotide sequence ID" value="NZ_VULX01000009.1"/>
</dbReference>
<dbReference type="InterPro" id="IPR003811">
    <property type="entry name" value="G3P_acylTferase_PlsY"/>
</dbReference>
<keyword evidence="4 10" id="KW-0812">Transmembrane</keyword>
<accession>A0A7X2MYA8</accession>
<comment type="catalytic activity">
    <reaction evidence="10">
        <text>an acyl phosphate + sn-glycerol 3-phosphate = a 1-acyl-sn-glycero-3-phosphate + phosphate</text>
        <dbReference type="Rhea" id="RHEA:34075"/>
        <dbReference type="ChEBI" id="CHEBI:43474"/>
        <dbReference type="ChEBI" id="CHEBI:57597"/>
        <dbReference type="ChEBI" id="CHEBI:57970"/>
        <dbReference type="ChEBI" id="CHEBI:59918"/>
        <dbReference type="EC" id="2.3.1.275"/>
    </reaction>
</comment>
<evidence type="ECO:0000256" key="10">
    <source>
        <dbReference type="HAMAP-Rule" id="MF_01043"/>
    </source>
</evidence>
<protein>
    <recommendedName>
        <fullName evidence="10">Glycerol-3-phosphate acyltransferase</fullName>
    </recommendedName>
    <alternativeName>
        <fullName evidence="10">Acyl-PO4 G3P acyltransferase</fullName>
    </alternativeName>
    <alternativeName>
        <fullName evidence="10">Acyl-phosphate--glycerol-3-phosphate acyltransferase</fullName>
    </alternativeName>
    <alternativeName>
        <fullName evidence="10">G3P acyltransferase</fullName>
        <shortName evidence="10">GPAT</shortName>
        <ecNumber evidence="10">2.3.1.275</ecNumber>
    </alternativeName>
    <alternativeName>
        <fullName evidence="10">Lysophosphatidic acid synthase</fullName>
        <shortName evidence="10">LPA synthase</shortName>
    </alternativeName>
</protein>
<dbReference type="EC" id="2.3.1.275" evidence="10"/>
<evidence type="ECO:0000256" key="1">
    <source>
        <dbReference type="ARBA" id="ARBA00022475"/>
    </source>
</evidence>
<comment type="pathway">
    <text evidence="10">Lipid metabolism; phospholipid metabolism.</text>
</comment>
<gene>
    <name evidence="10 11" type="primary">plsY</name>
    <name evidence="11" type="ORF">FYJ33_07925</name>
</gene>
<feature type="transmembrane region" description="Helical" evidence="10">
    <location>
        <begin position="86"/>
        <end position="105"/>
    </location>
</feature>
<comment type="function">
    <text evidence="10">Catalyzes the transfer of an acyl group from acyl-phosphate (acyl-PO(4)) to glycerol-3-phosphate (G3P) to form lysophosphatidic acid (LPA). This enzyme utilizes acyl-phosphate as fatty acyl donor, but not acyl-CoA or acyl-ACP.</text>
</comment>
<dbReference type="Pfam" id="PF02660">
    <property type="entry name" value="G3P_acyltransf"/>
    <property type="match status" value="1"/>
</dbReference>
<comment type="subcellular location">
    <subcellularLocation>
        <location evidence="10">Cell membrane</location>
        <topology evidence="10">Multi-pass membrane protein</topology>
    </subcellularLocation>
</comment>
<keyword evidence="2 10" id="KW-0444">Lipid biosynthesis</keyword>
<dbReference type="PANTHER" id="PTHR30309">
    <property type="entry name" value="INNER MEMBRANE PROTEIN YGIH"/>
    <property type="match status" value="1"/>
</dbReference>
<evidence type="ECO:0000256" key="9">
    <source>
        <dbReference type="ARBA" id="ARBA00023264"/>
    </source>
</evidence>
<dbReference type="GO" id="GO:0005886">
    <property type="term" value="C:plasma membrane"/>
    <property type="evidence" value="ECO:0007669"/>
    <property type="project" value="UniProtKB-SubCell"/>
</dbReference>
<dbReference type="SMART" id="SM01207">
    <property type="entry name" value="G3P_acyltransf"/>
    <property type="match status" value="1"/>
</dbReference>
<evidence type="ECO:0000256" key="2">
    <source>
        <dbReference type="ARBA" id="ARBA00022516"/>
    </source>
</evidence>
<evidence type="ECO:0000313" key="12">
    <source>
        <dbReference type="Proteomes" id="UP000460287"/>
    </source>
</evidence>
<sequence>MTIFLMILLSYLIGSIPTGYLIVKWKFGKDVRNFGSGNIGSTNVGRVAGKKYQIITTILDILKGFVPVVIADIACRNNLISINKELFLILIAFTTIIGHNFTIFLKFKGGKGVSTTIGSFVYLVPIPMLIVAILFFSMKLKTKVVSIRVLVCALVLFLSTWILGYDKAYVIATFCAFALICVRHKSNIVRIIKGEEK</sequence>
<keyword evidence="7 10" id="KW-0472">Membrane</keyword>
<evidence type="ECO:0000256" key="4">
    <source>
        <dbReference type="ARBA" id="ARBA00022692"/>
    </source>
</evidence>
<evidence type="ECO:0000256" key="3">
    <source>
        <dbReference type="ARBA" id="ARBA00022679"/>
    </source>
</evidence>
<dbReference type="GO" id="GO:0043772">
    <property type="term" value="F:acyl-phosphate glycerol-3-phosphate acyltransferase activity"/>
    <property type="evidence" value="ECO:0007669"/>
    <property type="project" value="UniProtKB-UniRule"/>
</dbReference>